<evidence type="ECO:0000313" key="2">
    <source>
        <dbReference type="Proteomes" id="UP001560573"/>
    </source>
</evidence>
<gene>
    <name evidence="1" type="ORF">QTN47_14065</name>
</gene>
<evidence type="ECO:0000313" key="1">
    <source>
        <dbReference type="EMBL" id="MEX6688635.1"/>
    </source>
</evidence>
<sequence>MSESNPSPNPNPNLRIKVDAWQARIAAHWLKSKRVALVLGKTIYLWGVCRDCFLEDDAWVKHEMTHIAQFKKYGYLRFIFMYVLETIRNGYYNNKFEVEARKSEKDV</sequence>
<organism evidence="1 2">
    <name type="scientific">Danxiaibacter flavus</name>
    <dbReference type="NCBI Taxonomy" id="3049108"/>
    <lineage>
        <taxon>Bacteria</taxon>
        <taxon>Pseudomonadati</taxon>
        <taxon>Bacteroidota</taxon>
        <taxon>Chitinophagia</taxon>
        <taxon>Chitinophagales</taxon>
        <taxon>Chitinophagaceae</taxon>
        <taxon>Danxiaibacter</taxon>
    </lineage>
</organism>
<name>A0ABV3ZGM9_9BACT</name>
<protein>
    <submittedName>
        <fullName evidence="1">DUF4157 domain-containing protein</fullName>
    </submittedName>
</protein>
<accession>A0ABV3ZGM9</accession>
<proteinExistence type="predicted"/>
<dbReference type="Proteomes" id="UP001560573">
    <property type="component" value="Unassembled WGS sequence"/>
</dbReference>
<comment type="caution">
    <text evidence="1">The sequence shown here is derived from an EMBL/GenBank/DDBJ whole genome shotgun (WGS) entry which is preliminary data.</text>
</comment>
<keyword evidence="2" id="KW-1185">Reference proteome</keyword>
<dbReference type="RefSeq" id="WP_369330044.1">
    <property type="nucleotide sequence ID" value="NZ_JAULBC010000004.1"/>
</dbReference>
<dbReference type="EMBL" id="JAULBC010000004">
    <property type="protein sequence ID" value="MEX6688635.1"/>
    <property type="molecule type" value="Genomic_DNA"/>
</dbReference>
<reference evidence="1 2" key="1">
    <citation type="submission" date="2023-07" db="EMBL/GenBank/DDBJ databases">
        <authorList>
            <person name="Lian W.-H."/>
        </authorList>
    </citation>
    <scope>NUCLEOTIDE SEQUENCE [LARGE SCALE GENOMIC DNA]</scope>
    <source>
        <strain evidence="1 2">SYSU DXS3180</strain>
    </source>
</reference>